<keyword evidence="3" id="KW-1185">Reference proteome</keyword>
<dbReference type="EMBL" id="UZAH01039732">
    <property type="protein sequence ID" value="VDP57020.1"/>
    <property type="molecule type" value="Genomic_DNA"/>
</dbReference>
<dbReference type="Proteomes" id="UP000050761">
    <property type="component" value="Unassembled WGS sequence"/>
</dbReference>
<accession>A0A183GUG3</accession>
<name>A0A183GUG3_HELPZ</name>
<dbReference type="WBParaSite" id="HPBE_0002633301-mRNA-1">
    <property type="protein sequence ID" value="HPBE_0002633301-mRNA-1"/>
    <property type="gene ID" value="HPBE_0002633301"/>
</dbReference>
<evidence type="ECO:0000313" key="4">
    <source>
        <dbReference type="WBParaSite" id="HPBE_0002633301-mRNA-1"/>
    </source>
</evidence>
<feature type="region of interest" description="Disordered" evidence="1">
    <location>
        <begin position="117"/>
        <end position="136"/>
    </location>
</feature>
<reference evidence="2 3" key="1">
    <citation type="submission" date="2018-11" db="EMBL/GenBank/DDBJ databases">
        <authorList>
            <consortium name="Pathogen Informatics"/>
        </authorList>
    </citation>
    <scope>NUCLEOTIDE SEQUENCE [LARGE SCALE GENOMIC DNA]</scope>
</reference>
<evidence type="ECO:0000256" key="1">
    <source>
        <dbReference type="SAM" id="MobiDB-lite"/>
    </source>
</evidence>
<gene>
    <name evidence="2" type="ORF">HPBE_LOCUS26332</name>
</gene>
<accession>A0A3P8ES00</accession>
<protein>
    <submittedName>
        <fullName evidence="2 4">Uncharacterized protein</fullName>
    </submittedName>
</protein>
<reference evidence="4" key="2">
    <citation type="submission" date="2019-09" db="UniProtKB">
        <authorList>
            <consortium name="WormBaseParasite"/>
        </authorList>
    </citation>
    <scope>IDENTIFICATION</scope>
</reference>
<proteinExistence type="predicted"/>
<organism evidence="3 4">
    <name type="scientific">Heligmosomoides polygyrus</name>
    <name type="common">Parasitic roundworm</name>
    <dbReference type="NCBI Taxonomy" id="6339"/>
    <lineage>
        <taxon>Eukaryota</taxon>
        <taxon>Metazoa</taxon>
        <taxon>Ecdysozoa</taxon>
        <taxon>Nematoda</taxon>
        <taxon>Chromadorea</taxon>
        <taxon>Rhabditida</taxon>
        <taxon>Rhabditina</taxon>
        <taxon>Rhabditomorpha</taxon>
        <taxon>Strongyloidea</taxon>
        <taxon>Heligmosomidae</taxon>
        <taxon>Heligmosomoides</taxon>
    </lineage>
</organism>
<sequence>MNSTVRWSSHFQATHAIDTCNHCSTSDDSQGEAARAGQPVSGWCLCRAIFRCRKCDALSGLVFRVRISISPQCGRNVQQHLSSDPLARRRATAHAEEQLDWSFDCVSTKIDDSDSLRGEVARTGSGRKRAGPHPTSWPTLSLRGALAALPTSPQRFVVSISPKQLPLTAASHWRQRSFLHAVANIYASSGSVRRCCGVWCSSSFALLHLAPDGALLACPEAEVEFISEEESTG</sequence>
<evidence type="ECO:0000313" key="2">
    <source>
        <dbReference type="EMBL" id="VDP57020.1"/>
    </source>
</evidence>
<evidence type="ECO:0000313" key="3">
    <source>
        <dbReference type="Proteomes" id="UP000050761"/>
    </source>
</evidence>
<dbReference type="AlphaFoldDB" id="A0A183GUG3"/>